<organism evidence="1 2">
    <name type="scientific">Aegilops tauschii subsp. strangulata</name>
    <name type="common">Goatgrass</name>
    <dbReference type="NCBI Taxonomy" id="200361"/>
    <lineage>
        <taxon>Eukaryota</taxon>
        <taxon>Viridiplantae</taxon>
        <taxon>Streptophyta</taxon>
        <taxon>Embryophyta</taxon>
        <taxon>Tracheophyta</taxon>
        <taxon>Spermatophyta</taxon>
        <taxon>Magnoliopsida</taxon>
        <taxon>Liliopsida</taxon>
        <taxon>Poales</taxon>
        <taxon>Poaceae</taxon>
        <taxon>BOP clade</taxon>
        <taxon>Pooideae</taxon>
        <taxon>Triticodae</taxon>
        <taxon>Triticeae</taxon>
        <taxon>Triticinae</taxon>
        <taxon>Aegilops</taxon>
    </lineage>
</organism>
<dbReference type="EnsemblPlants" id="AET7Gv20746000.18">
    <property type="protein sequence ID" value="AET7Gv20746000.18"/>
    <property type="gene ID" value="AET7Gv20746000"/>
</dbReference>
<dbReference type="Gramene" id="AET7Gv20746000.19">
    <property type="protein sequence ID" value="AET7Gv20746000.19"/>
    <property type="gene ID" value="AET7Gv20746000"/>
</dbReference>
<reference evidence="2" key="2">
    <citation type="journal article" date="2017" name="Nat. Plants">
        <title>The Aegilops tauschii genome reveals multiple impacts of transposons.</title>
        <authorList>
            <person name="Zhao G."/>
            <person name="Zou C."/>
            <person name="Li K."/>
            <person name="Wang K."/>
            <person name="Li T."/>
            <person name="Gao L."/>
            <person name="Zhang X."/>
            <person name="Wang H."/>
            <person name="Yang Z."/>
            <person name="Liu X."/>
            <person name="Jiang W."/>
            <person name="Mao L."/>
            <person name="Kong X."/>
            <person name="Jiao Y."/>
            <person name="Jia J."/>
        </authorList>
    </citation>
    <scope>NUCLEOTIDE SEQUENCE [LARGE SCALE GENOMIC DNA]</scope>
    <source>
        <strain evidence="2">cv. AL8/78</strain>
    </source>
</reference>
<evidence type="ECO:0000313" key="1">
    <source>
        <dbReference type="EnsemblPlants" id="AET7Gv20746000.18"/>
    </source>
</evidence>
<proteinExistence type="predicted"/>
<reference evidence="1" key="5">
    <citation type="journal article" date="2021" name="G3 (Bethesda)">
        <title>Aegilops tauschii genome assembly Aet v5.0 features greater sequence contiguity and improved annotation.</title>
        <authorList>
            <person name="Wang L."/>
            <person name="Zhu T."/>
            <person name="Rodriguez J.C."/>
            <person name="Deal K.R."/>
            <person name="Dubcovsky J."/>
            <person name="McGuire P.E."/>
            <person name="Lux T."/>
            <person name="Spannagl M."/>
            <person name="Mayer K.F.X."/>
            <person name="Baldrich P."/>
            <person name="Meyers B.C."/>
            <person name="Huo N."/>
            <person name="Gu Y.Q."/>
            <person name="Zhou H."/>
            <person name="Devos K.M."/>
            <person name="Bennetzen J.L."/>
            <person name="Unver T."/>
            <person name="Budak H."/>
            <person name="Gulick P.J."/>
            <person name="Galiba G."/>
            <person name="Kalapos B."/>
            <person name="Nelson D.R."/>
            <person name="Li P."/>
            <person name="You F.M."/>
            <person name="Luo M.C."/>
            <person name="Dvorak J."/>
        </authorList>
    </citation>
    <scope>NUCLEOTIDE SEQUENCE [LARGE SCALE GENOMIC DNA]</scope>
    <source>
        <strain evidence="1">cv. AL8/78</strain>
    </source>
</reference>
<evidence type="ECO:0008006" key="3">
    <source>
        <dbReference type="Google" id="ProtNLM"/>
    </source>
</evidence>
<protein>
    <recommendedName>
        <fullName evidence="3">Ubiquitin-like protease family profile domain-containing protein</fullName>
    </recommendedName>
</protein>
<reference evidence="1" key="3">
    <citation type="journal article" date="2017" name="Nature">
        <title>Genome sequence of the progenitor of the wheat D genome Aegilops tauschii.</title>
        <authorList>
            <person name="Luo M.C."/>
            <person name="Gu Y.Q."/>
            <person name="Puiu D."/>
            <person name="Wang H."/>
            <person name="Twardziok S.O."/>
            <person name="Deal K.R."/>
            <person name="Huo N."/>
            <person name="Zhu T."/>
            <person name="Wang L."/>
            <person name="Wang Y."/>
            <person name="McGuire P.E."/>
            <person name="Liu S."/>
            <person name="Long H."/>
            <person name="Ramasamy R.K."/>
            <person name="Rodriguez J.C."/>
            <person name="Van S.L."/>
            <person name="Yuan L."/>
            <person name="Wang Z."/>
            <person name="Xia Z."/>
            <person name="Xiao L."/>
            <person name="Anderson O.D."/>
            <person name="Ouyang S."/>
            <person name="Liang Y."/>
            <person name="Zimin A.V."/>
            <person name="Pertea G."/>
            <person name="Qi P."/>
            <person name="Bennetzen J.L."/>
            <person name="Dai X."/>
            <person name="Dawson M.W."/>
            <person name="Muller H.G."/>
            <person name="Kugler K."/>
            <person name="Rivarola-Duarte L."/>
            <person name="Spannagl M."/>
            <person name="Mayer K.F.X."/>
            <person name="Lu F.H."/>
            <person name="Bevan M.W."/>
            <person name="Leroy P."/>
            <person name="Li P."/>
            <person name="You F.M."/>
            <person name="Sun Q."/>
            <person name="Liu Z."/>
            <person name="Lyons E."/>
            <person name="Wicker T."/>
            <person name="Salzberg S.L."/>
            <person name="Devos K.M."/>
            <person name="Dvorak J."/>
        </authorList>
    </citation>
    <scope>NUCLEOTIDE SEQUENCE [LARGE SCALE GENOMIC DNA]</scope>
    <source>
        <strain evidence="1">cv. AL8/78</strain>
    </source>
</reference>
<dbReference type="Gene3D" id="3.40.395.10">
    <property type="entry name" value="Adenoviral Proteinase, Chain A"/>
    <property type="match status" value="1"/>
</dbReference>
<reference evidence="2" key="1">
    <citation type="journal article" date="2014" name="Science">
        <title>Ancient hybridizations among the ancestral genomes of bread wheat.</title>
        <authorList>
            <consortium name="International Wheat Genome Sequencing Consortium,"/>
            <person name="Marcussen T."/>
            <person name="Sandve S.R."/>
            <person name="Heier L."/>
            <person name="Spannagl M."/>
            <person name="Pfeifer M."/>
            <person name="Jakobsen K.S."/>
            <person name="Wulff B.B."/>
            <person name="Steuernagel B."/>
            <person name="Mayer K.F."/>
            <person name="Olsen O.A."/>
        </authorList>
    </citation>
    <scope>NUCLEOTIDE SEQUENCE [LARGE SCALE GENOMIC DNA]</scope>
    <source>
        <strain evidence="2">cv. AL8/78</strain>
    </source>
</reference>
<dbReference type="Proteomes" id="UP000015105">
    <property type="component" value="Chromosome 7D"/>
</dbReference>
<dbReference type="Gramene" id="AET7Gv20746000.18">
    <property type="protein sequence ID" value="AET7Gv20746000.18"/>
    <property type="gene ID" value="AET7Gv20746000"/>
</dbReference>
<name>A0A453RWX6_AEGTS</name>
<evidence type="ECO:0000313" key="2">
    <source>
        <dbReference type="Proteomes" id="UP000015105"/>
    </source>
</evidence>
<dbReference type="AlphaFoldDB" id="A0A453RWX6"/>
<keyword evidence="2" id="KW-1185">Reference proteome</keyword>
<reference evidence="1" key="4">
    <citation type="submission" date="2019-03" db="UniProtKB">
        <authorList>
            <consortium name="EnsemblPlants"/>
        </authorList>
    </citation>
    <scope>IDENTIFICATION</scope>
</reference>
<dbReference type="InterPro" id="IPR038765">
    <property type="entry name" value="Papain-like_cys_pep_sf"/>
</dbReference>
<dbReference type="SUPFAM" id="SSF54001">
    <property type="entry name" value="Cysteine proteinases"/>
    <property type="match status" value="1"/>
</dbReference>
<dbReference type="EnsemblPlants" id="AET7Gv20746000.19">
    <property type="protein sequence ID" value="AET7Gv20746000.19"/>
    <property type="gene ID" value="AET7Gv20746000"/>
</dbReference>
<accession>A0A453RWX6</accession>
<sequence>MHWYLAIVNTKKREIQVLDSLCWKFVREDLAITLRGVQFHLDILKSQNLIKDDWKDVDLTE</sequence>